<dbReference type="SMART" id="SM00028">
    <property type="entry name" value="TPR"/>
    <property type="match status" value="2"/>
</dbReference>
<dbReference type="PANTHER" id="PTHR11242">
    <property type="entry name" value="ARYL HYDROCARBON RECEPTOR INTERACTING PROTEIN RELATED"/>
    <property type="match status" value="1"/>
</dbReference>
<dbReference type="EMBL" id="BEGY01000123">
    <property type="protein sequence ID" value="GAX84348.1"/>
    <property type="molecule type" value="Genomic_DNA"/>
</dbReference>
<dbReference type="InterPro" id="IPR039663">
    <property type="entry name" value="AIP/AIPL1/TTC9"/>
</dbReference>
<dbReference type="STRING" id="1157962.A0A250XMP6"/>
<proteinExistence type="predicted"/>
<keyword evidence="3" id="KW-0472">Membrane</keyword>
<organism evidence="4 5">
    <name type="scientific">Chlamydomonas eustigma</name>
    <dbReference type="NCBI Taxonomy" id="1157962"/>
    <lineage>
        <taxon>Eukaryota</taxon>
        <taxon>Viridiplantae</taxon>
        <taxon>Chlorophyta</taxon>
        <taxon>core chlorophytes</taxon>
        <taxon>Chlorophyceae</taxon>
        <taxon>CS clade</taxon>
        <taxon>Chlamydomonadales</taxon>
        <taxon>Chlamydomonadaceae</taxon>
        <taxon>Chlamydomonas</taxon>
    </lineage>
</organism>
<dbReference type="InterPro" id="IPR011990">
    <property type="entry name" value="TPR-like_helical_dom_sf"/>
</dbReference>
<evidence type="ECO:0000256" key="3">
    <source>
        <dbReference type="SAM" id="Phobius"/>
    </source>
</evidence>
<dbReference type="Proteomes" id="UP000232323">
    <property type="component" value="Unassembled WGS sequence"/>
</dbReference>
<dbReference type="PANTHER" id="PTHR11242:SF0">
    <property type="entry name" value="TPR_REGION DOMAIN-CONTAINING PROTEIN"/>
    <property type="match status" value="1"/>
</dbReference>
<gene>
    <name evidence="4" type="ORF">CEUSTIGMA_g11770.t1</name>
</gene>
<dbReference type="Gene3D" id="1.25.40.10">
    <property type="entry name" value="Tetratricopeptide repeat domain"/>
    <property type="match status" value="1"/>
</dbReference>
<name>A0A250XMP6_9CHLO</name>
<protein>
    <submittedName>
        <fullName evidence="4">Uncharacterized protein</fullName>
    </submittedName>
</protein>
<dbReference type="AlphaFoldDB" id="A0A250XMP6"/>
<evidence type="ECO:0000256" key="2">
    <source>
        <dbReference type="ARBA" id="ARBA00022803"/>
    </source>
</evidence>
<evidence type="ECO:0000313" key="4">
    <source>
        <dbReference type="EMBL" id="GAX84348.1"/>
    </source>
</evidence>
<dbReference type="OrthoDB" id="72596at2759"/>
<sequence>MGESQNENLRDVLKEVANIKQAQLKVRPGRRAWEESPDFFKYTGFPDADTKRIRKESLDIKLEHAVKLKDQGNELFKQDVTEALSLYVKAVSVFVWFDRVRESEDVPLVNSLLDMKLCKDIPEDRLLEAREIISACFSNAALCLLKASKYTDAIYACSKALELEAWNVRALYRRAEAHYQLGTTANLELCVADLQDALKLEPGNVQVRKALNLRQAELREQDRKDRATFSGMFHTGALYKEGEECCNAVETSPRQDPHAPEVHAAMRDIQKGMASAKAKKMAAGGSNQQNLLVRGRGLPQQQGIASFFTTLSHVPWWGWVVILLHLMYRLYKLFKIPMAKSLQGDLHGNFGDTNTPWHSTSLYENDREL</sequence>
<keyword evidence="1" id="KW-0677">Repeat</keyword>
<keyword evidence="5" id="KW-1185">Reference proteome</keyword>
<dbReference type="InterPro" id="IPR019734">
    <property type="entry name" value="TPR_rpt"/>
</dbReference>
<evidence type="ECO:0000256" key="1">
    <source>
        <dbReference type="ARBA" id="ARBA00022737"/>
    </source>
</evidence>
<dbReference type="SUPFAM" id="SSF48452">
    <property type="entry name" value="TPR-like"/>
    <property type="match status" value="1"/>
</dbReference>
<keyword evidence="3" id="KW-1133">Transmembrane helix</keyword>
<keyword evidence="2" id="KW-0802">TPR repeat</keyword>
<keyword evidence="3" id="KW-0812">Transmembrane</keyword>
<comment type="caution">
    <text evidence="4">The sequence shown here is derived from an EMBL/GenBank/DDBJ whole genome shotgun (WGS) entry which is preliminary data.</text>
</comment>
<evidence type="ECO:0000313" key="5">
    <source>
        <dbReference type="Proteomes" id="UP000232323"/>
    </source>
</evidence>
<accession>A0A250XMP6</accession>
<reference evidence="4 5" key="1">
    <citation type="submission" date="2017-08" db="EMBL/GenBank/DDBJ databases">
        <title>Acidophilic green algal genome provides insights into adaptation to an acidic environment.</title>
        <authorList>
            <person name="Hirooka S."/>
            <person name="Hirose Y."/>
            <person name="Kanesaki Y."/>
            <person name="Higuchi S."/>
            <person name="Fujiwara T."/>
            <person name="Onuma R."/>
            <person name="Era A."/>
            <person name="Ohbayashi R."/>
            <person name="Uzuka A."/>
            <person name="Nozaki H."/>
            <person name="Yoshikawa H."/>
            <person name="Miyagishima S.Y."/>
        </authorList>
    </citation>
    <scope>NUCLEOTIDE SEQUENCE [LARGE SCALE GENOMIC DNA]</scope>
    <source>
        <strain evidence="4 5">NIES-2499</strain>
    </source>
</reference>
<feature type="transmembrane region" description="Helical" evidence="3">
    <location>
        <begin position="314"/>
        <end position="331"/>
    </location>
</feature>